<keyword evidence="6 10" id="KW-0297">G-protein coupled receptor</keyword>
<dbReference type="PANTHER" id="PTHR26454">
    <property type="entry name" value="OLFACTORY RECEPTOR"/>
    <property type="match status" value="1"/>
</dbReference>
<name>A0ABM3YZL6_PANGU</name>
<evidence type="ECO:0000313" key="13">
    <source>
        <dbReference type="Proteomes" id="UP001652622"/>
    </source>
</evidence>
<protein>
    <recommendedName>
        <fullName evidence="11">Olfactory receptor</fullName>
    </recommendedName>
</protein>
<keyword evidence="4 11" id="KW-0552">Olfaction</keyword>
<keyword evidence="5 11" id="KW-1133">Transmembrane helix</keyword>
<keyword evidence="13" id="KW-1185">Reference proteome</keyword>
<feature type="transmembrane region" description="Helical" evidence="11">
    <location>
        <begin position="204"/>
        <end position="224"/>
    </location>
</feature>
<dbReference type="CDD" id="cd15912">
    <property type="entry name" value="7tmA_OR6C-like"/>
    <property type="match status" value="1"/>
</dbReference>
<evidence type="ECO:0000256" key="7">
    <source>
        <dbReference type="ARBA" id="ARBA00023136"/>
    </source>
</evidence>
<feature type="domain" description="G-protein coupled receptors family 1 profile" evidence="12">
    <location>
        <begin position="43"/>
        <end position="293"/>
    </location>
</feature>
<evidence type="ECO:0000256" key="1">
    <source>
        <dbReference type="ARBA" id="ARBA00004651"/>
    </source>
</evidence>
<evidence type="ECO:0000256" key="4">
    <source>
        <dbReference type="ARBA" id="ARBA00022725"/>
    </source>
</evidence>
<dbReference type="GeneID" id="132710112"/>
<evidence type="ECO:0000259" key="12">
    <source>
        <dbReference type="PROSITE" id="PS50262"/>
    </source>
</evidence>
<dbReference type="PRINTS" id="PR00245">
    <property type="entry name" value="OLFACTORYR"/>
</dbReference>
<comment type="similarity">
    <text evidence="10">Belongs to the G-protein coupled receptor 1 family.</text>
</comment>
<dbReference type="InterPro" id="IPR000725">
    <property type="entry name" value="Olfact_rcpt"/>
</dbReference>
<feature type="transmembrane region" description="Helical" evidence="11">
    <location>
        <begin position="62"/>
        <end position="84"/>
    </location>
</feature>
<evidence type="ECO:0000256" key="3">
    <source>
        <dbReference type="ARBA" id="ARBA00022692"/>
    </source>
</evidence>
<keyword evidence="11" id="KW-0716">Sensory transduction</keyword>
<gene>
    <name evidence="14" type="primary">LOC132710112</name>
</gene>
<dbReference type="Proteomes" id="UP001652622">
    <property type="component" value="Unplaced"/>
</dbReference>
<sequence>MELNSPNVTVVTEFILVGFQLSKALECFLFWVFLLVFLLTLTGNFAIIALVCMDQRLQTPMYFFFCNLSFLETLFVLTICPKMLVSLISLNKTISFRGCIAQCYFYFSLGTSECVLIAVMAFDRYVAICYPLRYAIIMNKRLCVFLALGCWTGGFLLLLIPVPFLLHLSFCASNLVDHFFCDYAPIIKLSCSKNVNFLLDFETALSLAVMLTSLSINGVSYVYIISTVLRMHSTKGQKKTFSTCASHLTVASIFYGSSIFMYSLPTKGHSRGVQKSMALLTAVITPLLNPFIYTLRNQKVKEVLKDCLKNSFPH</sequence>
<keyword evidence="9 10" id="KW-0807">Transducer</keyword>
<accession>A0ABM3YZL6</accession>
<feature type="transmembrane region" description="Helical" evidence="11">
    <location>
        <begin position="142"/>
        <end position="166"/>
    </location>
</feature>
<dbReference type="PANTHER" id="PTHR26454:SF1">
    <property type="entry name" value="OLFACTORY RECEPTOR"/>
    <property type="match status" value="1"/>
</dbReference>
<evidence type="ECO:0000256" key="11">
    <source>
        <dbReference type="RuleBase" id="RU363047"/>
    </source>
</evidence>
<feature type="transmembrane region" description="Helical" evidence="11">
    <location>
        <begin position="104"/>
        <end position="122"/>
    </location>
</feature>
<reference evidence="14" key="1">
    <citation type="submission" date="2025-08" db="UniProtKB">
        <authorList>
            <consortium name="RefSeq"/>
        </authorList>
    </citation>
    <scope>IDENTIFICATION</scope>
    <source>
        <tissue evidence="14">Blood</tissue>
    </source>
</reference>
<dbReference type="Pfam" id="PF13853">
    <property type="entry name" value="7tm_4"/>
    <property type="match status" value="1"/>
</dbReference>
<comment type="subcellular location">
    <subcellularLocation>
        <location evidence="1 11">Cell membrane</location>
        <topology evidence="1 11">Multi-pass membrane protein</topology>
    </subcellularLocation>
</comment>
<organism evidence="13 14">
    <name type="scientific">Pantherophis guttatus</name>
    <name type="common">Corn snake</name>
    <name type="synonym">Elaphe guttata</name>
    <dbReference type="NCBI Taxonomy" id="94885"/>
    <lineage>
        <taxon>Eukaryota</taxon>
        <taxon>Metazoa</taxon>
        <taxon>Chordata</taxon>
        <taxon>Craniata</taxon>
        <taxon>Vertebrata</taxon>
        <taxon>Euteleostomi</taxon>
        <taxon>Lepidosauria</taxon>
        <taxon>Squamata</taxon>
        <taxon>Bifurcata</taxon>
        <taxon>Unidentata</taxon>
        <taxon>Episquamata</taxon>
        <taxon>Toxicofera</taxon>
        <taxon>Serpentes</taxon>
        <taxon>Colubroidea</taxon>
        <taxon>Colubridae</taxon>
        <taxon>Colubrinae</taxon>
        <taxon>Pantherophis</taxon>
    </lineage>
</organism>
<dbReference type="InterPro" id="IPR017452">
    <property type="entry name" value="GPCR_Rhodpsn_7TM"/>
</dbReference>
<dbReference type="InterPro" id="IPR047132">
    <property type="entry name" value="Olfact_rcpt_6C-like"/>
</dbReference>
<proteinExistence type="inferred from homology"/>
<evidence type="ECO:0000256" key="8">
    <source>
        <dbReference type="ARBA" id="ARBA00023170"/>
    </source>
</evidence>
<dbReference type="PROSITE" id="PS00237">
    <property type="entry name" value="G_PROTEIN_RECEP_F1_1"/>
    <property type="match status" value="1"/>
</dbReference>
<feature type="transmembrane region" description="Helical" evidence="11">
    <location>
        <begin position="28"/>
        <end position="50"/>
    </location>
</feature>
<dbReference type="InterPro" id="IPR000276">
    <property type="entry name" value="GPCR_Rhodpsn"/>
</dbReference>
<keyword evidence="2 11" id="KW-1003">Cell membrane</keyword>
<feature type="transmembrane region" description="Helical" evidence="11">
    <location>
        <begin position="245"/>
        <end position="264"/>
    </location>
</feature>
<keyword evidence="3 10" id="KW-0812">Transmembrane</keyword>
<dbReference type="RefSeq" id="XP_060541555.1">
    <property type="nucleotide sequence ID" value="XM_060685572.1"/>
</dbReference>
<evidence type="ECO:0000256" key="10">
    <source>
        <dbReference type="RuleBase" id="RU000688"/>
    </source>
</evidence>
<evidence type="ECO:0000256" key="5">
    <source>
        <dbReference type="ARBA" id="ARBA00022989"/>
    </source>
</evidence>
<keyword evidence="7 11" id="KW-0472">Membrane</keyword>
<evidence type="ECO:0000256" key="6">
    <source>
        <dbReference type="ARBA" id="ARBA00023040"/>
    </source>
</evidence>
<evidence type="ECO:0000256" key="9">
    <source>
        <dbReference type="ARBA" id="ARBA00023224"/>
    </source>
</evidence>
<dbReference type="Gene3D" id="1.20.1070.10">
    <property type="entry name" value="Rhodopsin 7-helix transmembrane proteins"/>
    <property type="match status" value="1"/>
</dbReference>
<dbReference type="SUPFAM" id="SSF81321">
    <property type="entry name" value="Family A G protein-coupled receptor-like"/>
    <property type="match status" value="1"/>
</dbReference>
<feature type="transmembrane region" description="Helical" evidence="11">
    <location>
        <begin position="276"/>
        <end position="295"/>
    </location>
</feature>
<evidence type="ECO:0000313" key="14">
    <source>
        <dbReference type="RefSeq" id="XP_060541555.1"/>
    </source>
</evidence>
<keyword evidence="8 10" id="KW-0675">Receptor</keyword>
<dbReference type="PROSITE" id="PS50262">
    <property type="entry name" value="G_PROTEIN_RECEP_F1_2"/>
    <property type="match status" value="1"/>
</dbReference>
<evidence type="ECO:0000256" key="2">
    <source>
        <dbReference type="ARBA" id="ARBA00022475"/>
    </source>
</evidence>
<dbReference type="PRINTS" id="PR00237">
    <property type="entry name" value="GPCRRHODOPSN"/>
</dbReference>